<dbReference type="EMBL" id="FOGD01000013">
    <property type="protein sequence ID" value="SER73855.1"/>
    <property type="molecule type" value="Genomic_DNA"/>
</dbReference>
<protein>
    <submittedName>
        <fullName evidence="2">Uncharacterized protein</fullName>
    </submittedName>
</protein>
<evidence type="ECO:0000313" key="2">
    <source>
        <dbReference type="EMBL" id="SER73855.1"/>
    </source>
</evidence>
<keyword evidence="1" id="KW-0472">Membrane</keyword>
<sequence length="299" mass="32028">MSSRIIAGVTAFVTTVICAGMAGMSAFQRTPDFASAAMLAGLALVMVVGSHLLPALARGSWLVRGLFVVCVGVTLYNHAYFFDQSKRDLGHQRQMEVPPSTDVARYEAELARITARDLPEVSADLAQANAAVVRAVAVLERCKAKDNARCTTAQAQHDLAQAKVQPLEDERAQAQRAEDLRQSLAQAVAEHSALVKAATTKTVDSQIADMVGLRAETVAMVTSVVQSLALEVMGMVLWSLALPKAKAAKVPERKQQTVRVKLITPYRPARKPRPSRLIAWAKDALVAGPGQPRDSPAAA</sequence>
<dbReference type="GO" id="GO:0003824">
    <property type="term" value="F:catalytic activity"/>
    <property type="evidence" value="ECO:0007669"/>
    <property type="project" value="InterPro"/>
</dbReference>
<dbReference type="OrthoDB" id="8970698at2"/>
<keyword evidence="1" id="KW-0812">Transmembrane</keyword>
<gene>
    <name evidence="2" type="ORF">SAMN02982919_02925</name>
</gene>
<keyword evidence="3" id="KW-1185">Reference proteome</keyword>
<evidence type="ECO:0000313" key="3">
    <source>
        <dbReference type="Proteomes" id="UP000199766"/>
    </source>
</evidence>
<feature type="transmembrane region" description="Helical" evidence="1">
    <location>
        <begin position="61"/>
        <end position="82"/>
    </location>
</feature>
<dbReference type="STRING" id="180197.SAMN02982919_02925"/>
<feature type="transmembrane region" description="Helical" evidence="1">
    <location>
        <begin position="5"/>
        <end position="27"/>
    </location>
</feature>
<dbReference type="AlphaFoldDB" id="A0A1H9RN03"/>
<evidence type="ECO:0000256" key="1">
    <source>
        <dbReference type="SAM" id="Phobius"/>
    </source>
</evidence>
<reference evidence="2 3" key="1">
    <citation type="submission" date="2016-10" db="EMBL/GenBank/DDBJ databases">
        <authorList>
            <person name="de Groot N.N."/>
        </authorList>
    </citation>
    <scope>NUCLEOTIDE SEQUENCE [LARGE SCALE GENOMIC DNA]</scope>
    <source>
        <strain evidence="2 3">ATCC 35958</strain>
    </source>
</reference>
<dbReference type="SUPFAM" id="SSF56529">
    <property type="entry name" value="FAH"/>
    <property type="match status" value="1"/>
</dbReference>
<proteinExistence type="predicted"/>
<dbReference type="InterPro" id="IPR036663">
    <property type="entry name" value="Fumarylacetoacetase_C_sf"/>
</dbReference>
<organism evidence="2 3">
    <name type="scientific">Giesbergeria anulus</name>
    <dbReference type="NCBI Taxonomy" id="180197"/>
    <lineage>
        <taxon>Bacteria</taxon>
        <taxon>Pseudomonadati</taxon>
        <taxon>Pseudomonadota</taxon>
        <taxon>Betaproteobacteria</taxon>
        <taxon>Burkholderiales</taxon>
        <taxon>Comamonadaceae</taxon>
        <taxon>Giesbergeria</taxon>
    </lineage>
</organism>
<name>A0A1H9RN03_9BURK</name>
<feature type="transmembrane region" description="Helical" evidence="1">
    <location>
        <begin position="33"/>
        <end position="54"/>
    </location>
</feature>
<dbReference type="Proteomes" id="UP000199766">
    <property type="component" value="Unassembled WGS sequence"/>
</dbReference>
<accession>A0A1H9RN03</accession>
<keyword evidence="1" id="KW-1133">Transmembrane helix</keyword>
<dbReference type="RefSeq" id="WP_091458883.1">
    <property type="nucleotide sequence ID" value="NZ_FOGD01000013.1"/>
</dbReference>